<evidence type="ECO:0000313" key="1">
    <source>
        <dbReference type="EMBL" id="EPB76509.1"/>
    </source>
</evidence>
<gene>
    <name evidence="1" type="ORF">ANCCEY_04409</name>
</gene>
<proteinExistence type="predicted"/>
<organism evidence="1 2">
    <name type="scientific">Ancylostoma ceylanicum</name>
    <dbReference type="NCBI Taxonomy" id="53326"/>
    <lineage>
        <taxon>Eukaryota</taxon>
        <taxon>Metazoa</taxon>
        <taxon>Ecdysozoa</taxon>
        <taxon>Nematoda</taxon>
        <taxon>Chromadorea</taxon>
        <taxon>Rhabditida</taxon>
        <taxon>Rhabditina</taxon>
        <taxon>Rhabditomorpha</taxon>
        <taxon>Strongyloidea</taxon>
        <taxon>Ancylostomatidae</taxon>
        <taxon>Ancylostomatinae</taxon>
        <taxon>Ancylostoma</taxon>
    </lineage>
</organism>
<name>A0A0D6LXF0_9BILA</name>
<accession>A0A0D6LXF0</accession>
<evidence type="ECO:0000313" key="2">
    <source>
        <dbReference type="Proteomes" id="UP000054495"/>
    </source>
</evidence>
<dbReference type="EMBL" id="KE124862">
    <property type="protein sequence ID" value="EPB76509.1"/>
    <property type="molecule type" value="Genomic_DNA"/>
</dbReference>
<keyword evidence="2" id="KW-1185">Reference proteome</keyword>
<reference evidence="1 2" key="1">
    <citation type="submission" date="2013-05" db="EMBL/GenBank/DDBJ databases">
        <title>Draft genome of the parasitic nematode Anyclostoma ceylanicum.</title>
        <authorList>
            <person name="Mitreva M."/>
        </authorList>
    </citation>
    <scope>NUCLEOTIDE SEQUENCE [LARGE SCALE GENOMIC DNA]</scope>
</reference>
<protein>
    <submittedName>
        <fullName evidence="1">Uncharacterized protein</fullName>
    </submittedName>
</protein>
<sequence length="112" mass="12503">MPKLNRKIIERSIGHYKDLMQMLTLGIALGPTSRAEPPLTRQGWCRSGAKPIFSKNGVCKANFPNFISFDEVSANSPEQNSTDDSVWSILEAEVCSKRYRSVDSSKKVLQKA</sequence>
<dbReference type="Proteomes" id="UP000054495">
    <property type="component" value="Unassembled WGS sequence"/>
</dbReference>
<dbReference type="AlphaFoldDB" id="A0A0D6LXF0"/>